<dbReference type="EMBL" id="CAMAPF010000040">
    <property type="protein sequence ID" value="CAH9083166.1"/>
    <property type="molecule type" value="Genomic_DNA"/>
</dbReference>
<accession>A0AAV0CRX4</accession>
<keyword evidence="2" id="KW-1185">Reference proteome</keyword>
<name>A0AAV0CRX4_9ASTE</name>
<organism evidence="1 2">
    <name type="scientific">Cuscuta epithymum</name>
    <dbReference type="NCBI Taxonomy" id="186058"/>
    <lineage>
        <taxon>Eukaryota</taxon>
        <taxon>Viridiplantae</taxon>
        <taxon>Streptophyta</taxon>
        <taxon>Embryophyta</taxon>
        <taxon>Tracheophyta</taxon>
        <taxon>Spermatophyta</taxon>
        <taxon>Magnoliopsida</taxon>
        <taxon>eudicotyledons</taxon>
        <taxon>Gunneridae</taxon>
        <taxon>Pentapetalae</taxon>
        <taxon>asterids</taxon>
        <taxon>lamiids</taxon>
        <taxon>Solanales</taxon>
        <taxon>Convolvulaceae</taxon>
        <taxon>Cuscuteae</taxon>
        <taxon>Cuscuta</taxon>
        <taxon>Cuscuta subgen. Cuscuta</taxon>
    </lineage>
</organism>
<evidence type="ECO:0000313" key="2">
    <source>
        <dbReference type="Proteomes" id="UP001152523"/>
    </source>
</evidence>
<feature type="non-terminal residue" evidence="1">
    <location>
        <position position="15"/>
    </location>
</feature>
<gene>
    <name evidence="1" type="ORF">CEPIT_LOCUS8387</name>
</gene>
<evidence type="ECO:0000313" key="1">
    <source>
        <dbReference type="EMBL" id="CAH9083166.1"/>
    </source>
</evidence>
<dbReference type="Proteomes" id="UP001152523">
    <property type="component" value="Unassembled WGS sequence"/>
</dbReference>
<proteinExistence type="predicted"/>
<protein>
    <submittedName>
        <fullName evidence="1">Uncharacterized protein</fullName>
    </submittedName>
</protein>
<comment type="caution">
    <text evidence="1">The sequence shown here is derived from an EMBL/GenBank/DDBJ whole genome shotgun (WGS) entry which is preliminary data.</text>
</comment>
<reference evidence="1" key="1">
    <citation type="submission" date="2022-07" db="EMBL/GenBank/DDBJ databases">
        <authorList>
            <person name="Macas J."/>
            <person name="Novak P."/>
            <person name="Neumann P."/>
        </authorList>
    </citation>
    <scope>NUCLEOTIDE SEQUENCE</scope>
</reference>
<sequence length="15" mass="1557">MASFLAGESSGWNAE</sequence>